<dbReference type="EMBL" id="WWCU01000052">
    <property type="protein sequence ID" value="MYN11016.1"/>
    <property type="molecule type" value="Genomic_DNA"/>
</dbReference>
<dbReference type="PANTHER" id="PTHR35565">
    <property type="entry name" value="CYTOPLASMIC PROTEIN-RELATED"/>
    <property type="match status" value="1"/>
</dbReference>
<accession>A0A7X4HGU7</accession>
<gene>
    <name evidence="2" type="ORF">GTP77_27230</name>
</gene>
<dbReference type="RefSeq" id="WP_161075294.1">
    <property type="nucleotide sequence ID" value="NZ_WWCU01000052.1"/>
</dbReference>
<protein>
    <recommendedName>
        <fullName evidence="1">TssC1 N-terminal domain-containing protein</fullName>
    </recommendedName>
</protein>
<dbReference type="PANTHER" id="PTHR35565:SF1">
    <property type="entry name" value="TYPE VI SECRETION SYSTEM CONTRACTILE SHEATH LARGE SUBUNIT"/>
    <property type="match status" value="1"/>
</dbReference>
<proteinExistence type="predicted"/>
<dbReference type="InterPro" id="IPR008312">
    <property type="entry name" value="T6SS_TssB1"/>
</dbReference>
<evidence type="ECO:0000313" key="2">
    <source>
        <dbReference type="EMBL" id="MYN11016.1"/>
    </source>
</evidence>
<evidence type="ECO:0000313" key="3">
    <source>
        <dbReference type="Proteomes" id="UP000450676"/>
    </source>
</evidence>
<dbReference type="Proteomes" id="UP000450676">
    <property type="component" value="Unassembled WGS sequence"/>
</dbReference>
<dbReference type="Pfam" id="PF05943">
    <property type="entry name" value="VipB"/>
    <property type="match status" value="1"/>
</dbReference>
<dbReference type="AlphaFoldDB" id="A0A7X4HGU7"/>
<name>A0A7X4HGU7_9BURK</name>
<organism evidence="2 3">
    <name type="scientific">Pseudoduganella aquatica</name>
    <dbReference type="NCBI Taxonomy" id="2660641"/>
    <lineage>
        <taxon>Bacteria</taxon>
        <taxon>Pseudomonadati</taxon>
        <taxon>Pseudomonadota</taxon>
        <taxon>Betaproteobacteria</taxon>
        <taxon>Burkholderiales</taxon>
        <taxon>Oxalobacteraceae</taxon>
        <taxon>Telluria group</taxon>
        <taxon>Pseudoduganella</taxon>
    </lineage>
</organism>
<dbReference type="InterPro" id="IPR044031">
    <property type="entry name" value="TssC1_N"/>
</dbReference>
<evidence type="ECO:0000259" key="1">
    <source>
        <dbReference type="Pfam" id="PF05943"/>
    </source>
</evidence>
<dbReference type="Pfam" id="PF05591">
    <property type="entry name" value="T6SS_VipA"/>
    <property type="match status" value="1"/>
</dbReference>
<comment type="caution">
    <text evidence="2">The sequence shown here is derived from an EMBL/GenBank/DDBJ whole genome shotgun (WGS) entry which is preliminary data.</text>
</comment>
<feature type="domain" description="TssC1 N-terminal" evidence="1">
    <location>
        <begin position="188"/>
        <end position="482"/>
    </location>
</feature>
<keyword evidence="3" id="KW-1185">Reference proteome</keyword>
<reference evidence="2 3" key="1">
    <citation type="submission" date="2019-12" db="EMBL/GenBank/DDBJ databases">
        <title>Novel species isolated from a subtropical stream in China.</title>
        <authorList>
            <person name="Lu H."/>
        </authorList>
    </citation>
    <scope>NUCLEOTIDE SEQUENCE [LARGE SCALE GENOMIC DNA]</scope>
    <source>
        <strain evidence="2 3">FT127W</strain>
    </source>
</reference>
<sequence length="495" mass="52494">MATSLTFEFGFAAAGPQEAGEDGQPMRILVMGDFSGRAGRPMAAGIGAARRVDIDNFDHLLAQLAPSVQVTLDGAVNTFQFRELDDFHPDQLYQKSDAFAALRTQRQQLRNPATFAAAAAALQSAAGSAAPPASAQAPQPAASDFASLLGGQVRQPAAPASGLPDIDQLIRRIAGAMPPGPDPRQPEYVAALDGVIAQRMRAVLHAPQFQALEANWRGLRQIVTGLELGQDLQLYIMDADKAALQADIDTADGALETSTLHKLLVEQPRMGADAAPWSVLCGAYSFGPGEADVGLLAALGALAARAQAPFLADASAALAGATSLADQPDAASWQELDAAGEARWQALRATPQASWLGLVLPRVLLRLPYGKATDRTDQFEFEEADADHEHEDYLWGHASLACALLLGRAFEDSAWDMSPGDALDLDDLPAHTVRRDGQAHMQACAEAFLSERAGTVLLERGLMPLLSFKNRNAARLLRSQSISQPARALSGAWNS</sequence>
<dbReference type="InterPro" id="IPR010269">
    <property type="entry name" value="T6SS_TssC-like"/>
</dbReference>